<dbReference type="RefSeq" id="WP_147251607.1">
    <property type="nucleotide sequence ID" value="NZ_JACCEU010000005.1"/>
</dbReference>
<gene>
    <name evidence="1" type="ORF">DFR37_104265</name>
</gene>
<proteinExistence type="predicted"/>
<dbReference type="EMBL" id="QNRQ01000004">
    <property type="protein sequence ID" value="RBP40166.1"/>
    <property type="molecule type" value="Genomic_DNA"/>
</dbReference>
<keyword evidence="2" id="KW-1185">Reference proteome</keyword>
<accession>A0A366HE59</accession>
<reference evidence="1 2" key="1">
    <citation type="submission" date="2018-06" db="EMBL/GenBank/DDBJ databases">
        <title>Genomic Encyclopedia of Type Strains, Phase IV (KMG-IV): sequencing the most valuable type-strain genomes for metagenomic binning, comparative biology and taxonomic classification.</title>
        <authorList>
            <person name="Goeker M."/>
        </authorList>
    </citation>
    <scope>NUCLEOTIDE SEQUENCE [LARGE SCALE GENOMIC DNA]</scope>
    <source>
        <strain evidence="1 2">DSM 25520</strain>
    </source>
</reference>
<evidence type="ECO:0000313" key="2">
    <source>
        <dbReference type="Proteomes" id="UP000253628"/>
    </source>
</evidence>
<protein>
    <submittedName>
        <fullName evidence="1">Uncharacterized protein</fullName>
    </submittedName>
</protein>
<dbReference type="Proteomes" id="UP000253628">
    <property type="component" value="Unassembled WGS sequence"/>
</dbReference>
<sequence length="185" mass="21116">MKPDTHDREKQLAALEHNQRQAQARDDLQATKDQDFYARLGLSGPEAQADTPDDAYVISVYCDHWTHQDREVGQASTYETELDHITVDADALAQHVEQYGISEAPCSHPDMSPQACFRSTFPPEDRAYFEQGVHKYYSLLIHEMNGRPPTPADYEQVADLIGVRFDHRPERHEQEHGQEGPDLCL</sequence>
<dbReference type="OrthoDB" id="8682370at2"/>
<name>A0A366HE59_9BURK</name>
<organism evidence="1 2">
    <name type="scientific">Eoetvoesiella caeni</name>
    <dbReference type="NCBI Taxonomy" id="645616"/>
    <lineage>
        <taxon>Bacteria</taxon>
        <taxon>Pseudomonadati</taxon>
        <taxon>Pseudomonadota</taxon>
        <taxon>Betaproteobacteria</taxon>
        <taxon>Burkholderiales</taxon>
        <taxon>Alcaligenaceae</taxon>
        <taxon>Eoetvoesiella</taxon>
    </lineage>
</organism>
<evidence type="ECO:0000313" key="1">
    <source>
        <dbReference type="EMBL" id="RBP40166.1"/>
    </source>
</evidence>
<dbReference type="AlphaFoldDB" id="A0A366HE59"/>
<comment type="caution">
    <text evidence="1">The sequence shown here is derived from an EMBL/GenBank/DDBJ whole genome shotgun (WGS) entry which is preliminary data.</text>
</comment>